<dbReference type="InterPro" id="IPR027417">
    <property type="entry name" value="P-loop_NTPase"/>
</dbReference>
<dbReference type="InterPro" id="IPR001482">
    <property type="entry name" value="T2SS/T4SS_dom"/>
</dbReference>
<dbReference type="Gene3D" id="3.30.450.380">
    <property type="match status" value="1"/>
</dbReference>
<dbReference type="NCBIfam" id="TIGR03819">
    <property type="entry name" value="heli_sec_ATPase"/>
    <property type="match status" value="1"/>
</dbReference>
<accession>A0A6J7BYE2</accession>
<comment type="similarity">
    <text evidence="1">Belongs to the GSP E family.</text>
</comment>
<dbReference type="PANTHER" id="PTHR30486:SF6">
    <property type="entry name" value="TYPE IV PILUS RETRACTATION ATPASE PILT"/>
    <property type="match status" value="1"/>
</dbReference>
<dbReference type="EMBL" id="CAFBND010000034">
    <property type="protein sequence ID" value="CAB4940654.1"/>
    <property type="molecule type" value="Genomic_DNA"/>
</dbReference>
<dbReference type="EMBL" id="CAFBIZ010000110">
    <property type="protein sequence ID" value="CAB4850145.1"/>
    <property type="molecule type" value="Genomic_DNA"/>
</dbReference>
<organism evidence="3">
    <name type="scientific">freshwater metagenome</name>
    <dbReference type="NCBI Taxonomy" id="449393"/>
    <lineage>
        <taxon>unclassified sequences</taxon>
        <taxon>metagenomes</taxon>
        <taxon>ecological metagenomes</taxon>
    </lineage>
</organism>
<name>A0A6J7BYE2_9ZZZZ</name>
<dbReference type="Gene3D" id="3.40.50.300">
    <property type="entry name" value="P-loop containing nucleotide triphosphate hydrolases"/>
    <property type="match status" value="1"/>
</dbReference>
<dbReference type="EMBL" id="CAFBPU010000041">
    <property type="protein sequence ID" value="CAB5037185.1"/>
    <property type="molecule type" value="Genomic_DNA"/>
</dbReference>
<evidence type="ECO:0000313" key="3">
    <source>
        <dbReference type="EMBL" id="CAB4850145.1"/>
    </source>
</evidence>
<dbReference type="InterPro" id="IPR050921">
    <property type="entry name" value="T4SS_GSP_E_ATPase"/>
</dbReference>
<protein>
    <submittedName>
        <fullName evidence="3">Unannotated protein</fullName>
    </submittedName>
</protein>
<gene>
    <name evidence="3" type="ORF">UFOPK3268_00940</name>
    <name evidence="4" type="ORF">UFOPK3752_01045</name>
    <name evidence="5" type="ORF">UFOPK4150_01768</name>
</gene>
<dbReference type="Pfam" id="PF00437">
    <property type="entry name" value="T2SSE"/>
    <property type="match status" value="1"/>
</dbReference>
<evidence type="ECO:0000313" key="4">
    <source>
        <dbReference type="EMBL" id="CAB4940654.1"/>
    </source>
</evidence>
<dbReference type="InterPro" id="IPR022399">
    <property type="entry name" value="TadA-like_ATPase"/>
</dbReference>
<evidence type="ECO:0000256" key="1">
    <source>
        <dbReference type="ARBA" id="ARBA00006611"/>
    </source>
</evidence>
<sequence length="393" mass="42034">MSLDPAVLDRVRTQLLAEGRVPTPADVARVLRADGVLLGSDVLLDEAERLHGELAGAGPLTRLLRDPEVTDVLVTAPDQVWVDRGSGAEHVAVTFADDHAVRRLAQRLAAACGRRLDDAVPYVDARLPDGTRLHAVLAPVAVSGTCLSLRVPRRRDFGLADLVSAGSVPAEVVPWIVAVVQARLAFLVSGGTGTGKTTWLAMLLGLCDPRERLVIVEDSAELAPEHPHVVRLESRPPNIEGAGAIVMRDLVRQSLRMRPDRIVVGEVRGAEIVDLLAALNTGHEGGCATVHANAAVDVPARLESLALAAGLDRAAAHAQMAAGLDVVVHLVRDRDGRRRWASLSVAVRRRGRTEMVDALIWPTAESDVEAGPGFGRLVERLGWWAPGAVWPTW</sequence>
<proteinExistence type="inferred from homology"/>
<dbReference type="GO" id="GO:0016887">
    <property type="term" value="F:ATP hydrolysis activity"/>
    <property type="evidence" value="ECO:0007669"/>
    <property type="project" value="InterPro"/>
</dbReference>
<evidence type="ECO:0000259" key="2">
    <source>
        <dbReference type="Pfam" id="PF00437"/>
    </source>
</evidence>
<dbReference type="SUPFAM" id="SSF52540">
    <property type="entry name" value="P-loop containing nucleoside triphosphate hydrolases"/>
    <property type="match status" value="1"/>
</dbReference>
<dbReference type="PANTHER" id="PTHR30486">
    <property type="entry name" value="TWITCHING MOTILITY PROTEIN PILT"/>
    <property type="match status" value="1"/>
</dbReference>
<evidence type="ECO:0000313" key="5">
    <source>
        <dbReference type="EMBL" id="CAB5037185.1"/>
    </source>
</evidence>
<dbReference type="AlphaFoldDB" id="A0A6J7BYE2"/>
<feature type="domain" description="Bacterial type II secretion system protein E" evidence="2">
    <location>
        <begin position="54"/>
        <end position="333"/>
    </location>
</feature>
<reference evidence="3" key="1">
    <citation type="submission" date="2020-05" db="EMBL/GenBank/DDBJ databases">
        <authorList>
            <person name="Chiriac C."/>
            <person name="Salcher M."/>
            <person name="Ghai R."/>
            <person name="Kavagutti S V."/>
        </authorList>
    </citation>
    <scope>NUCLEOTIDE SEQUENCE</scope>
</reference>
<dbReference type="CDD" id="cd01130">
    <property type="entry name" value="VirB11-like_ATPase"/>
    <property type="match status" value="1"/>
</dbReference>